<keyword evidence="2" id="KW-1185">Reference proteome</keyword>
<reference evidence="1" key="5">
    <citation type="journal article" date="2021" name="G3 (Bethesda)">
        <title>Aegilops tauschii genome assembly Aet v5.0 features greater sequence contiguity and improved annotation.</title>
        <authorList>
            <person name="Wang L."/>
            <person name="Zhu T."/>
            <person name="Rodriguez J.C."/>
            <person name="Deal K.R."/>
            <person name="Dubcovsky J."/>
            <person name="McGuire P.E."/>
            <person name="Lux T."/>
            <person name="Spannagl M."/>
            <person name="Mayer K.F.X."/>
            <person name="Baldrich P."/>
            <person name="Meyers B.C."/>
            <person name="Huo N."/>
            <person name="Gu Y.Q."/>
            <person name="Zhou H."/>
            <person name="Devos K.M."/>
            <person name="Bennetzen J.L."/>
            <person name="Unver T."/>
            <person name="Budak H."/>
            <person name="Gulick P.J."/>
            <person name="Galiba G."/>
            <person name="Kalapos B."/>
            <person name="Nelson D.R."/>
            <person name="Li P."/>
            <person name="You F.M."/>
            <person name="Luo M.C."/>
            <person name="Dvorak J."/>
        </authorList>
    </citation>
    <scope>NUCLEOTIDE SEQUENCE [LARGE SCALE GENOMIC DNA]</scope>
    <source>
        <strain evidence="1">cv. AL8/78</strain>
    </source>
</reference>
<evidence type="ECO:0000313" key="2">
    <source>
        <dbReference type="Proteomes" id="UP000015105"/>
    </source>
</evidence>
<name>A0A453HUP5_AEGTS</name>
<dbReference type="AlphaFoldDB" id="A0A453HUP5"/>
<organism evidence="1 2">
    <name type="scientific">Aegilops tauschii subsp. strangulata</name>
    <name type="common">Goatgrass</name>
    <dbReference type="NCBI Taxonomy" id="200361"/>
    <lineage>
        <taxon>Eukaryota</taxon>
        <taxon>Viridiplantae</taxon>
        <taxon>Streptophyta</taxon>
        <taxon>Embryophyta</taxon>
        <taxon>Tracheophyta</taxon>
        <taxon>Spermatophyta</taxon>
        <taxon>Magnoliopsida</taxon>
        <taxon>Liliopsida</taxon>
        <taxon>Poales</taxon>
        <taxon>Poaceae</taxon>
        <taxon>BOP clade</taxon>
        <taxon>Pooideae</taxon>
        <taxon>Triticodae</taxon>
        <taxon>Triticeae</taxon>
        <taxon>Triticinae</taxon>
        <taxon>Aegilops</taxon>
    </lineage>
</organism>
<reference evidence="1" key="4">
    <citation type="submission" date="2019-03" db="UniProtKB">
        <authorList>
            <consortium name="EnsemblPlants"/>
        </authorList>
    </citation>
    <scope>IDENTIFICATION</scope>
</reference>
<dbReference type="EnsemblPlants" id="AET4Gv20310000.1">
    <property type="protein sequence ID" value="AET4Gv20310000.1"/>
    <property type="gene ID" value="AET4Gv20310000"/>
</dbReference>
<sequence>MIPSTLQSRTFGIREVTGNRISTSSRLPERAAISIGDETERLSGTLASAPARTKHFRISVEPLMAAMINGVSLQLPSTSAPA</sequence>
<protein>
    <submittedName>
        <fullName evidence="1">Uncharacterized protein</fullName>
    </submittedName>
</protein>
<dbReference type="Proteomes" id="UP000015105">
    <property type="component" value="Chromosome 4D"/>
</dbReference>
<reference evidence="2" key="1">
    <citation type="journal article" date="2014" name="Science">
        <title>Ancient hybridizations among the ancestral genomes of bread wheat.</title>
        <authorList>
            <consortium name="International Wheat Genome Sequencing Consortium,"/>
            <person name="Marcussen T."/>
            <person name="Sandve S.R."/>
            <person name="Heier L."/>
            <person name="Spannagl M."/>
            <person name="Pfeifer M."/>
            <person name="Jakobsen K.S."/>
            <person name="Wulff B.B."/>
            <person name="Steuernagel B."/>
            <person name="Mayer K.F."/>
            <person name="Olsen O.A."/>
        </authorList>
    </citation>
    <scope>NUCLEOTIDE SEQUENCE [LARGE SCALE GENOMIC DNA]</scope>
    <source>
        <strain evidence="2">cv. AL8/78</strain>
    </source>
</reference>
<dbReference type="Gramene" id="AET4Gv20310000.1">
    <property type="protein sequence ID" value="AET4Gv20310000.1"/>
    <property type="gene ID" value="AET4Gv20310000"/>
</dbReference>
<reference evidence="2" key="2">
    <citation type="journal article" date="2017" name="Nat. Plants">
        <title>The Aegilops tauschii genome reveals multiple impacts of transposons.</title>
        <authorList>
            <person name="Zhao G."/>
            <person name="Zou C."/>
            <person name="Li K."/>
            <person name="Wang K."/>
            <person name="Li T."/>
            <person name="Gao L."/>
            <person name="Zhang X."/>
            <person name="Wang H."/>
            <person name="Yang Z."/>
            <person name="Liu X."/>
            <person name="Jiang W."/>
            <person name="Mao L."/>
            <person name="Kong X."/>
            <person name="Jiao Y."/>
            <person name="Jia J."/>
        </authorList>
    </citation>
    <scope>NUCLEOTIDE SEQUENCE [LARGE SCALE GENOMIC DNA]</scope>
    <source>
        <strain evidence="2">cv. AL8/78</strain>
    </source>
</reference>
<accession>A0A453HUP5</accession>
<proteinExistence type="predicted"/>
<reference evidence="1" key="3">
    <citation type="journal article" date="2017" name="Nature">
        <title>Genome sequence of the progenitor of the wheat D genome Aegilops tauschii.</title>
        <authorList>
            <person name="Luo M.C."/>
            <person name="Gu Y.Q."/>
            <person name="Puiu D."/>
            <person name="Wang H."/>
            <person name="Twardziok S.O."/>
            <person name="Deal K.R."/>
            <person name="Huo N."/>
            <person name="Zhu T."/>
            <person name="Wang L."/>
            <person name="Wang Y."/>
            <person name="McGuire P.E."/>
            <person name="Liu S."/>
            <person name="Long H."/>
            <person name="Ramasamy R.K."/>
            <person name="Rodriguez J.C."/>
            <person name="Van S.L."/>
            <person name="Yuan L."/>
            <person name="Wang Z."/>
            <person name="Xia Z."/>
            <person name="Xiao L."/>
            <person name="Anderson O.D."/>
            <person name="Ouyang S."/>
            <person name="Liang Y."/>
            <person name="Zimin A.V."/>
            <person name="Pertea G."/>
            <person name="Qi P."/>
            <person name="Bennetzen J.L."/>
            <person name="Dai X."/>
            <person name="Dawson M.W."/>
            <person name="Muller H.G."/>
            <person name="Kugler K."/>
            <person name="Rivarola-Duarte L."/>
            <person name="Spannagl M."/>
            <person name="Mayer K.F.X."/>
            <person name="Lu F.H."/>
            <person name="Bevan M.W."/>
            <person name="Leroy P."/>
            <person name="Li P."/>
            <person name="You F.M."/>
            <person name="Sun Q."/>
            <person name="Liu Z."/>
            <person name="Lyons E."/>
            <person name="Wicker T."/>
            <person name="Salzberg S.L."/>
            <person name="Devos K.M."/>
            <person name="Dvorak J."/>
        </authorList>
    </citation>
    <scope>NUCLEOTIDE SEQUENCE [LARGE SCALE GENOMIC DNA]</scope>
    <source>
        <strain evidence="1">cv. AL8/78</strain>
    </source>
</reference>
<evidence type="ECO:0000313" key="1">
    <source>
        <dbReference type="EnsemblPlants" id="AET4Gv20310000.1"/>
    </source>
</evidence>